<accession>A0ACC2N3Z0</accession>
<protein>
    <submittedName>
        <fullName evidence="1">Uncharacterized protein</fullName>
    </submittedName>
</protein>
<name>A0ACC2N3Z0_9HYME</name>
<comment type="caution">
    <text evidence="1">The sequence shown here is derived from an EMBL/GenBank/DDBJ whole genome shotgun (WGS) entry which is preliminary data.</text>
</comment>
<evidence type="ECO:0000313" key="2">
    <source>
        <dbReference type="Proteomes" id="UP001239111"/>
    </source>
</evidence>
<gene>
    <name evidence="1" type="ORF">QAD02_007581</name>
</gene>
<proteinExistence type="predicted"/>
<dbReference type="Proteomes" id="UP001239111">
    <property type="component" value="Chromosome 4"/>
</dbReference>
<keyword evidence="2" id="KW-1185">Reference proteome</keyword>
<organism evidence="1 2">
    <name type="scientific">Eretmocerus hayati</name>
    <dbReference type="NCBI Taxonomy" id="131215"/>
    <lineage>
        <taxon>Eukaryota</taxon>
        <taxon>Metazoa</taxon>
        <taxon>Ecdysozoa</taxon>
        <taxon>Arthropoda</taxon>
        <taxon>Hexapoda</taxon>
        <taxon>Insecta</taxon>
        <taxon>Pterygota</taxon>
        <taxon>Neoptera</taxon>
        <taxon>Endopterygota</taxon>
        <taxon>Hymenoptera</taxon>
        <taxon>Apocrita</taxon>
        <taxon>Proctotrupomorpha</taxon>
        <taxon>Chalcidoidea</taxon>
        <taxon>Aphelinidae</taxon>
        <taxon>Aphelininae</taxon>
        <taxon>Eretmocerus</taxon>
    </lineage>
</organism>
<reference evidence="1" key="1">
    <citation type="submission" date="2023-04" db="EMBL/GenBank/DDBJ databases">
        <title>A chromosome-level genome assembly of the parasitoid wasp Eretmocerus hayati.</title>
        <authorList>
            <person name="Zhong Y."/>
            <person name="Liu S."/>
            <person name="Liu Y."/>
        </authorList>
    </citation>
    <scope>NUCLEOTIDE SEQUENCE</scope>
    <source>
        <strain evidence="1">ZJU_SS_LIU_2023</strain>
    </source>
</reference>
<evidence type="ECO:0000313" key="1">
    <source>
        <dbReference type="EMBL" id="KAJ8665919.1"/>
    </source>
</evidence>
<sequence length="380" mass="42525">MRDYNITHRRYKRQDRRSTSACLFVDFRYCKPAEDTSALTAAKEDLTEENADSDDKPHLEPIALKTFVKGLPDTLKPAITLSKPETLIEALQSVEQLGKFSLGTNSEADLYFTRPQEMSGPNPQPQNIRPNSPARQDHEKQGQRVKTIDDDDPNSYDRNSIPYNLNRDDMQLPPPLSINSQGGIDAHPNLRYVNNPSQPPSISKTTESRAPSPYQRPNSPASRPISPGKNYHQNQYNRNHETLKEKFPLTKEQSLIPEPPKCEINSFDSSLLNMEDLPYSEEEIISTEFPPQEGKEDSFTIPADSHKIIAIHTSHPNGDAYLPRIDIRPGAFIGDAAVKVTDGAPSVTLTALLVISCHGIAYAMAYAIPRQLIKQVLKSK</sequence>
<dbReference type="EMBL" id="CM056744">
    <property type="protein sequence ID" value="KAJ8665919.1"/>
    <property type="molecule type" value="Genomic_DNA"/>
</dbReference>